<accession>A0A8B6FY32</accession>
<keyword evidence="2" id="KW-1185">Reference proteome</keyword>
<dbReference type="AlphaFoldDB" id="A0A8B6FY32"/>
<sequence>MKGIAVKGKDPSWLKCVPLYHFLSRQCNPFQKIPPYVNHSDAVPSWWGITNFKTELTYFQRSEWNSAPNDVIEALEPYFDIDFLLPRVIMASMNLKRFLEMDFSKIRPEITLAVFSCFMKSSPMSQKSIKEFKELFFKMESIMSNLNERYQSYEDAKRSFHIAKDLMTICITQERVSRVPVLEITDLCIALSGVVFQSIDCLKKAIDRSRIEDDLSYFYVLKEWICKRMLQCEITDLLSNLQIWNNALRVRIPDGWLKLDYLKSVNDSLHTFLNNL</sequence>
<dbReference type="EMBL" id="UYJE01007524">
    <property type="protein sequence ID" value="VDI55691.1"/>
    <property type="molecule type" value="Genomic_DNA"/>
</dbReference>
<comment type="caution">
    <text evidence="1">The sequence shown here is derived from an EMBL/GenBank/DDBJ whole genome shotgun (WGS) entry which is preliminary data.</text>
</comment>
<dbReference type="Proteomes" id="UP000596742">
    <property type="component" value="Unassembled WGS sequence"/>
</dbReference>
<proteinExistence type="predicted"/>
<evidence type="ECO:0000313" key="1">
    <source>
        <dbReference type="EMBL" id="VDI55691.1"/>
    </source>
</evidence>
<feature type="non-terminal residue" evidence="1">
    <location>
        <position position="276"/>
    </location>
</feature>
<protein>
    <submittedName>
        <fullName evidence="1">Uncharacterized protein</fullName>
    </submittedName>
</protein>
<evidence type="ECO:0000313" key="2">
    <source>
        <dbReference type="Proteomes" id="UP000596742"/>
    </source>
</evidence>
<dbReference type="OrthoDB" id="6162711at2759"/>
<reference evidence="1" key="1">
    <citation type="submission" date="2018-11" db="EMBL/GenBank/DDBJ databases">
        <authorList>
            <person name="Alioto T."/>
            <person name="Alioto T."/>
        </authorList>
    </citation>
    <scope>NUCLEOTIDE SEQUENCE</scope>
</reference>
<organism evidence="1 2">
    <name type="scientific">Mytilus galloprovincialis</name>
    <name type="common">Mediterranean mussel</name>
    <dbReference type="NCBI Taxonomy" id="29158"/>
    <lineage>
        <taxon>Eukaryota</taxon>
        <taxon>Metazoa</taxon>
        <taxon>Spiralia</taxon>
        <taxon>Lophotrochozoa</taxon>
        <taxon>Mollusca</taxon>
        <taxon>Bivalvia</taxon>
        <taxon>Autobranchia</taxon>
        <taxon>Pteriomorphia</taxon>
        <taxon>Mytilida</taxon>
        <taxon>Mytiloidea</taxon>
        <taxon>Mytilidae</taxon>
        <taxon>Mytilinae</taxon>
        <taxon>Mytilus</taxon>
    </lineage>
</organism>
<gene>
    <name evidence="1" type="ORF">MGAL_10B034903</name>
</gene>
<name>A0A8B6FY32_MYTGA</name>